<dbReference type="AlphaFoldDB" id="A0A6S6TJ78"/>
<keyword evidence="1" id="KW-0472">Membrane</keyword>
<feature type="transmembrane region" description="Helical" evidence="1">
    <location>
        <begin position="38"/>
        <end position="56"/>
    </location>
</feature>
<dbReference type="EMBL" id="CACVAU010000050">
    <property type="protein sequence ID" value="CAA6816488.1"/>
    <property type="molecule type" value="Genomic_DNA"/>
</dbReference>
<evidence type="ECO:0000256" key="1">
    <source>
        <dbReference type="SAM" id="Phobius"/>
    </source>
</evidence>
<keyword evidence="1" id="KW-1133">Transmembrane helix</keyword>
<sequence length="63" mass="7139">MADHEFQPGETDRFKYNICIGSIALFAFILPKDLRFKYNICIGSITANVAIYFALFDLNTTSV</sequence>
<evidence type="ECO:0000313" key="2">
    <source>
        <dbReference type="EMBL" id="CAA6816488.1"/>
    </source>
</evidence>
<keyword evidence="1" id="KW-0812">Transmembrane</keyword>
<protein>
    <submittedName>
        <fullName evidence="2">Uncharacterized protein</fullName>
    </submittedName>
</protein>
<proteinExistence type="predicted"/>
<organism evidence="2">
    <name type="scientific">uncultured Sulfurovum sp</name>
    <dbReference type="NCBI Taxonomy" id="269237"/>
    <lineage>
        <taxon>Bacteria</taxon>
        <taxon>Pseudomonadati</taxon>
        <taxon>Campylobacterota</taxon>
        <taxon>Epsilonproteobacteria</taxon>
        <taxon>Campylobacterales</taxon>
        <taxon>Sulfurovaceae</taxon>
        <taxon>Sulfurovum</taxon>
        <taxon>environmental samples</taxon>
    </lineage>
</organism>
<name>A0A6S6TJ78_9BACT</name>
<accession>A0A6S6TJ78</accession>
<feature type="transmembrane region" description="Helical" evidence="1">
    <location>
        <begin position="14"/>
        <end position="31"/>
    </location>
</feature>
<gene>
    <name evidence="2" type="ORF">HELGO_WM4665</name>
</gene>
<reference evidence="2" key="1">
    <citation type="submission" date="2020-01" db="EMBL/GenBank/DDBJ databases">
        <authorList>
            <person name="Meier V. D."/>
            <person name="Meier V D."/>
        </authorList>
    </citation>
    <scope>NUCLEOTIDE SEQUENCE</scope>
    <source>
        <strain evidence="2">HLG_WM_MAG_05</strain>
    </source>
</reference>